<dbReference type="PROSITE" id="PS50887">
    <property type="entry name" value="GGDEF"/>
    <property type="match status" value="1"/>
</dbReference>
<evidence type="ECO:0000256" key="1">
    <source>
        <dbReference type="ARBA" id="ARBA00012528"/>
    </source>
</evidence>
<dbReference type="SMART" id="SM00267">
    <property type="entry name" value="GGDEF"/>
    <property type="match status" value="1"/>
</dbReference>
<dbReference type="InterPro" id="IPR000160">
    <property type="entry name" value="GGDEF_dom"/>
</dbReference>
<sequence length="185" mass="21233">MVNRFAKHKTWFVGQSLSEIDQVRVRFLKGRDAQLRDPLTGILNRRAFEQSKQILERRGEPFWLILFDIDQFKQINDSQGHSFGDQVLCQVARCLVDVLGTTAVFRIGGDEFVALISLEREVLGDTLTRLLTQVRQLQWCEYSLPITLSAGAARYSLLDDALFERADAALYRCKESGRDCWFLAD</sequence>
<protein>
    <recommendedName>
        <fullName evidence="1">diguanylate cyclase</fullName>
        <ecNumber evidence="1">2.7.7.65</ecNumber>
    </recommendedName>
</protein>
<evidence type="ECO:0000256" key="2">
    <source>
        <dbReference type="ARBA" id="ARBA00034247"/>
    </source>
</evidence>
<organism evidence="4 5">
    <name type="scientific">Vibrio chanodichtyis</name>
    <dbReference type="NCBI Taxonomy" id="3027932"/>
    <lineage>
        <taxon>Bacteria</taxon>
        <taxon>Pseudomonadati</taxon>
        <taxon>Pseudomonadota</taxon>
        <taxon>Gammaproteobacteria</taxon>
        <taxon>Vibrionales</taxon>
        <taxon>Vibrionaceae</taxon>
        <taxon>Vibrio</taxon>
    </lineage>
</organism>
<gene>
    <name evidence="4" type="ORF">PUN32_09580</name>
</gene>
<dbReference type="InterPro" id="IPR029787">
    <property type="entry name" value="Nucleotide_cyclase"/>
</dbReference>
<dbReference type="CDD" id="cd01949">
    <property type="entry name" value="GGDEF"/>
    <property type="match status" value="1"/>
</dbReference>
<reference evidence="4 5" key="1">
    <citation type="submission" date="2023-02" db="EMBL/GenBank/DDBJ databases">
        <title>Vibrio intestini sp. nov., a close relative of Vibrio cholerae isolated from the intestine of Healthy Culter dabryi.</title>
        <authorList>
            <person name="Wu N."/>
        </authorList>
    </citation>
    <scope>NUCLEOTIDE SEQUENCE [LARGE SCALE GENOMIC DNA]</scope>
    <source>
        <strain evidence="4 5">DSL-7</strain>
    </source>
</reference>
<feature type="domain" description="GGDEF" evidence="3">
    <location>
        <begin position="60"/>
        <end position="185"/>
    </location>
</feature>
<dbReference type="EC" id="2.7.7.65" evidence="1"/>
<comment type="catalytic activity">
    <reaction evidence="2">
        <text>2 GTP = 3',3'-c-di-GMP + 2 diphosphate</text>
        <dbReference type="Rhea" id="RHEA:24898"/>
        <dbReference type="ChEBI" id="CHEBI:33019"/>
        <dbReference type="ChEBI" id="CHEBI:37565"/>
        <dbReference type="ChEBI" id="CHEBI:58805"/>
        <dbReference type="EC" id="2.7.7.65"/>
    </reaction>
</comment>
<dbReference type="Pfam" id="PF00990">
    <property type="entry name" value="GGDEF"/>
    <property type="match status" value="1"/>
</dbReference>
<dbReference type="SUPFAM" id="SSF55073">
    <property type="entry name" value="Nucleotide cyclase"/>
    <property type="match status" value="1"/>
</dbReference>
<dbReference type="Gene3D" id="3.30.70.270">
    <property type="match status" value="1"/>
</dbReference>
<dbReference type="Proteomes" id="UP001216189">
    <property type="component" value="Unassembled WGS sequence"/>
</dbReference>
<dbReference type="PANTHER" id="PTHR45138:SF9">
    <property type="entry name" value="DIGUANYLATE CYCLASE DGCM-RELATED"/>
    <property type="match status" value="1"/>
</dbReference>
<accession>A0ABT5V0S1</accession>
<evidence type="ECO:0000313" key="4">
    <source>
        <dbReference type="EMBL" id="MDE1515258.1"/>
    </source>
</evidence>
<name>A0ABT5V0S1_9VIBR</name>
<evidence type="ECO:0000313" key="5">
    <source>
        <dbReference type="Proteomes" id="UP001216189"/>
    </source>
</evidence>
<proteinExistence type="predicted"/>
<dbReference type="PANTHER" id="PTHR45138">
    <property type="entry name" value="REGULATORY COMPONENTS OF SENSORY TRANSDUCTION SYSTEM"/>
    <property type="match status" value="1"/>
</dbReference>
<dbReference type="EMBL" id="JARBFT010000008">
    <property type="protein sequence ID" value="MDE1515258.1"/>
    <property type="molecule type" value="Genomic_DNA"/>
</dbReference>
<comment type="caution">
    <text evidence="4">The sequence shown here is derived from an EMBL/GenBank/DDBJ whole genome shotgun (WGS) entry which is preliminary data.</text>
</comment>
<dbReference type="InterPro" id="IPR050469">
    <property type="entry name" value="Diguanylate_Cyclase"/>
</dbReference>
<keyword evidence="5" id="KW-1185">Reference proteome</keyword>
<dbReference type="InterPro" id="IPR043128">
    <property type="entry name" value="Rev_trsase/Diguanyl_cyclase"/>
</dbReference>
<evidence type="ECO:0000259" key="3">
    <source>
        <dbReference type="PROSITE" id="PS50887"/>
    </source>
</evidence>
<dbReference type="NCBIfam" id="TIGR00254">
    <property type="entry name" value="GGDEF"/>
    <property type="match status" value="1"/>
</dbReference>
<dbReference type="RefSeq" id="WP_274722901.1">
    <property type="nucleotide sequence ID" value="NZ_JARBFT010000008.1"/>
</dbReference>